<dbReference type="EMBL" id="JAPXFL010000011">
    <property type="protein sequence ID" value="KAK9499221.1"/>
    <property type="molecule type" value="Genomic_DNA"/>
</dbReference>
<evidence type="ECO:0000313" key="1">
    <source>
        <dbReference type="EMBL" id="KAK9499221.1"/>
    </source>
</evidence>
<keyword evidence="2" id="KW-1185">Reference proteome</keyword>
<proteinExistence type="predicted"/>
<sequence>MLRRLTYSVSVEVLKGAYFGLVHSHLSYGTLLWGNASRVDCLFKLQKRAIRVLEVKKYNESCRALFRELEIMTLTLMFIYLHALKQKLNNIKDFRGSLHSYNIRNKSDINLPFRILTKSQQSPSYMSVKIFNKIPEEIKKLSLNNFKRKLNVFLITKSYYTIEEFLIRTDLFKTLKLTNVKLIIILLFV</sequence>
<dbReference type="Proteomes" id="UP001461498">
    <property type="component" value="Unassembled WGS sequence"/>
</dbReference>
<name>A0AAW1CJT7_9HEMI</name>
<protein>
    <recommendedName>
        <fullName evidence="3">Maturase K</fullName>
    </recommendedName>
</protein>
<comment type="caution">
    <text evidence="1">The sequence shown here is derived from an EMBL/GenBank/DDBJ whole genome shotgun (WGS) entry which is preliminary data.</text>
</comment>
<dbReference type="AlphaFoldDB" id="A0AAW1CJT7"/>
<reference evidence="1 2" key="1">
    <citation type="submission" date="2022-12" db="EMBL/GenBank/DDBJ databases">
        <title>Chromosome-level genome assembly of true bugs.</title>
        <authorList>
            <person name="Ma L."/>
            <person name="Li H."/>
        </authorList>
    </citation>
    <scope>NUCLEOTIDE SEQUENCE [LARGE SCALE GENOMIC DNA]</scope>
    <source>
        <strain evidence="1">Lab_2022b</strain>
    </source>
</reference>
<organism evidence="1 2">
    <name type="scientific">Rhynocoris fuscipes</name>
    <dbReference type="NCBI Taxonomy" id="488301"/>
    <lineage>
        <taxon>Eukaryota</taxon>
        <taxon>Metazoa</taxon>
        <taxon>Ecdysozoa</taxon>
        <taxon>Arthropoda</taxon>
        <taxon>Hexapoda</taxon>
        <taxon>Insecta</taxon>
        <taxon>Pterygota</taxon>
        <taxon>Neoptera</taxon>
        <taxon>Paraneoptera</taxon>
        <taxon>Hemiptera</taxon>
        <taxon>Heteroptera</taxon>
        <taxon>Panheteroptera</taxon>
        <taxon>Cimicomorpha</taxon>
        <taxon>Reduviidae</taxon>
        <taxon>Harpactorinae</taxon>
        <taxon>Harpactorini</taxon>
        <taxon>Rhynocoris</taxon>
    </lineage>
</organism>
<accession>A0AAW1CJT7</accession>
<gene>
    <name evidence="1" type="ORF">O3M35_002299</name>
</gene>
<evidence type="ECO:0008006" key="3">
    <source>
        <dbReference type="Google" id="ProtNLM"/>
    </source>
</evidence>
<evidence type="ECO:0000313" key="2">
    <source>
        <dbReference type="Proteomes" id="UP001461498"/>
    </source>
</evidence>